<organism evidence="1 2">
    <name type="scientific">Nonomuraea angiospora</name>
    <dbReference type="NCBI Taxonomy" id="46172"/>
    <lineage>
        <taxon>Bacteria</taxon>
        <taxon>Bacillati</taxon>
        <taxon>Actinomycetota</taxon>
        <taxon>Actinomycetes</taxon>
        <taxon>Streptosporangiales</taxon>
        <taxon>Streptosporangiaceae</taxon>
        <taxon>Nonomuraea</taxon>
    </lineage>
</organism>
<dbReference type="EMBL" id="JADBEK010000001">
    <property type="protein sequence ID" value="MBE1583347.1"/>
    <property type="molecule type" value="Genomic_DNA"/>
</dbReference>
<accession>A0ABR9LST9</accession>
<reference evidence="1 2" key="1">
    <citation type="submission" date="2020-10" db="EMBL/GenBank/DDBJ databases">
        <title>Sequencing the genomes of 1000 actinobacteria strains.</title>
        <authorList>
            <person name="Klenk H.-P."/>
        </authorList>
    </citation>
    <scope>NUCLEOTIDE SEQUENCE [LARGE SCALE GENOMIC DNA]</scope>
    <source>
        <strain evidence="1 2">DSM 43173</strain>
    </source>
</reference>
<proteinExistence type="predicted"/>
<comment type="caution">
    <text evidence="1">The sequence shown here is derived from an EMBL/GenBank/DDBJ whole genome shotgun (WGS) entry which is preliminary data.</text>
</comment>
<dbReference type="RefSeq" id="WP_192784459.1">
    <property type="nucleotide sequence ID" value="NZ_JADBEK010000001.1"/>
</dbReference>
<protein>
    <submittedName>
        <fullName evidence="1">Uncharacterized protein</fullName>
    </submittedName>
</protein>
<evidence type="ECO:0000313" key="2">
    <source>
        <dbReference type="Proteomes" id="UP000633509"/>
    </source>
</evidence>
<evidence type="ECO:0000313" key="1">
    <source>
        <dbReference type="EMBL" id="MBE1583347.1"/>
    </source>
</evidence>
<dbReference type="Proteomes" id="UP000633509">
    <property type="component" value="Unassembled WGS sequence"/>
</dbReference>
<sequence>MAVVRQAAETGDDDLTIGLASSLSHLMLHRGRWDQVRQIRRVAAHVVQPGGDPRADLGVPLPSRGRLAVAPRVLAPDKASLG</sequence>
<keyword evidence="2" id="KW-1185">Reference proteome</keyword>
<name>A0ABR9LST9_9ACTN</name>
<gene>
    <name evidence="1" type="ORF">H4W80_001605</name>
</gene>